<dbReference type="STRING" id="31234.E3M7E7"/>
<proteinExistence type="predicted"/>
<keyword evidence="3" id="KW-1185">Reference proteome</keyword>
<dbReference type="AlphaFoldDB" id="E3M7E7"/>
<feature type="region of interest" description="Disordered" evidence="1">
    <location>
        <begin position="118"/>
        <end position="139"/>
    </location>
</feature>
<dbReference type="EMBL" id="DS268427">
    <property type="protein sequence ID" value="EFO93843.1"/>
    <property type="molecule type" value="Genomic_DNA"/>
</dbReference>
<dbReference type="PROSITE" id="PS00028">
    <property type="entry name" value="ZINC_FINGER_C2H2_1"/>
    <property type="match status" value="1"/>
</dbReference>
<gene>
    <name evidence="2" type="ORF">CRE_12517</name>
</gene>
<dbReference type="eggNOG" id="ENOG502TGK8">
    <property type="taxonomic scope" value="Eukaryota"/>
</dbReference>
<dbReference type="InterPro" id="IPR013087">
    <property type="entry name" value="Znf_C2H2_type"/>
</dbReference>
<dbReference type="HOGENOM" id="CLU_722073_0_0_1"/>
<dbReference type="FunCoup" id="E3M7E7">
    <property type="interactions" value="1565"/>
</dbReference>
<dbReference type="OrthoDB" id="5811778at2759"/>
<organism evidence="3">
    <name type="scientific">Caenorhabditis remanei</name>
    <name type="common">Caenorhabditis vulgaris</name>
    <dbReference type="NCBI Taxonomy" id="31234"/>
    <lineage>
        <taxon>Eukaryota</taxon>
        <taxon>Metazoa</taxon>
        <taxon>Ecdysozoa</taxon>
        <taxon>Nematoda</taxon>
        <taxon>Chromadorea</taxon>
        <taxon>Rhabditida</taxon>
        <taxon>Rhabditina</taxon>
        <taxon>Rhabditomorpha</taxon>
        <taxon>Rhabditoidea</taxon>
        <taxon>Rhabditidae</taxon>
        <taxon>Peloderinae</taxon>
        <taxon>Caenorhabditis</taxon>
    </lineage>
</organism>
<feature type="compositionally biased region" description="Basic and acidic residues" evidence="1">
    <location>
        <begin position="118"/>
        <end position="128"/>
    </location>
</feature>
<evidence type="ECO:0000313" key="2">
    <source>
        <dbReference type="EMBL" id="EFO93843.1"/>
    </source>
</evidence>
<accession>E3M7E7</accession>
<dbReference type="Proteomes" id="UP000008281">
    <property type="component" value="Unassembled WGS sequence"/>
</dbReference>
<name>E3M7E7_CAERE</name>
<protein>
    <submittedName>
        <fullName evidence="2">Uncharacterized protein</fullName>
    </submittedName>
</protein>
<dbReference type="OMA" id="KSPCEHI"/>
<reference evidence="2" key="1">
    <citation type="submission" date="2007-07" db="EMBL/GenBank/DDBJ databases">
        <title>PCAP assembly of the Caenorhabditis remanei genome.</title>
        <authorList>
            <consortium name="The Caenorhabditis remanei Sequencing Consortium"/>
            <person name="Wilson R.K."/>
        </authorList>
    </citation>
    <scope>NUCLEOTIDE SEQUENCE [LARGE SCALE GENOMIC DNA]</scope>
    <source>
        <strain evidence="2">PB4641</strain>
    </source>
</reference>
<feature type="compositionally biased region" description="Basic and acidic residues" evidence="1">
    <location>
        <begin position="359"/>
        <end position="372"/>
    </location>
</feature>
<sequence length="383" mass="43977">MPKVAGKKFVLISIDDEGEAKQNVRKLRRYLVNHKLKHVFSSDPDEIKEFLEMLNKNTLVLEENFDLQEEADQLLEENQLVMKTSSNQEILEKWARGTFSEDSDAIQLLFGSSLAVDQEKSAEENHQEPEEDENTIAIPPLFTVPSLELETLNETSIIENGKEENKEEDISNCLVCCNQVEVGRNRNTKIRRQAQHVIDCHIQEEFRGVEISKRYQCLQCFKTLPVSKSPCEHISDQHVKNETEVEFRDLWSKEHLSAFNLSLAKCFGRQLPVPRSRRIRNEHPEAPNSLTPKASYRIVQGDEVVQIDTVFEKSHTIVNKSPDNKDLAGPSTSLVPELEYLTDEEEIHLYELDSEDYDASMRDIEDPTEKINADSPLSNVNQQ</sequence>
<feature type="region of interest" description="Disordered" evidence="1">
    <location>
        <begin position="351"/>
        <end position="383"/>
    </location>
</feature>
<evidence type="ECO:0000256" key="1">
    <source>
        <dbReference type="SAM" id="MobiDB-lite"/>
    </source>
</evidence>
<evidence type="ECO:0000313" key="3">
    <source>
        <dbReference type="Proteomes" id="UP000008281"/>
    </source>
</evidence>